<evidence type="ECO:0000256" key="2">
    <source>
        <dbReference type="ARBA" id="ARBA00023157"/>
    </source>
</evidence>
<dbReference type="PANTHER" id="PTHR36710">
    <property type="entry name" value="PECTINESTERASE INHIBITOR-LIKE"/>
    <property type="match status" value="1"/>
</dbReference>
<reference evidence="4 5" key="1">
    <citation type="submission" date="2024-01" db="EMBL/GenBank/DDBJ databases">
        <title>The genomes of 5 underutilized Papilionoideae crops provide insights into root nodulation and disease resistanc.</title>
        <authorList>
            <person name="Jiang F."/>
        </authorList>
    </citation>
    <scope>NUCLEOTIDE SEQUENCE [LARGE SCALE GENOMIC DNA]</scope>
    <source>
        <strain evidence="4">LVBAO_FW01</strain>
        <tissue evidence="4">Leaves</tissue>
    </source>
</reference>
<keyword evidence="1" id="KW-0732">Signal</keyword>
<dbReference type="SUPFAM" id="SSF101148">
    <property type="entry name" value="Plant invertase/pectin methylesterase inhibitor"/>
    <property type="match status" value="2"/>
</dbReference>
<accession>A0AAN9N3U1</accession>
<comment type="caution">
    <text evidence="4">The sequence shown here is derived from an EMBL/GenBank/DDBJ whole genome shotgun (WGS) entry which is preliminary data.</text>
</comment>
<dbReference type="InterPro" id="IPR035513">
    <property type="entry name" value="Invertase/methylesterase_inhib"/>
</dbReference>
<protein>
    <recommendedName>
        <fullName evidence="6">Pectinesterase inhibitor domain-containing protein</fullName>
    </recommendedName>
</protein>
<keyword evidence="2" id="KW-1015">Disulfide bond</keyword>
<dbReference type="InterPro" id="IPR006501">
    <property type="entry name" value="Pectinesterase_inhib_dom"/>
</dbReference>
<keyword evidence="5" id="KW-1185">Reference proteome</keyword>
<dbReference type="AlphaFoldDB" id="A0AAN9N3U1"/>
<comment type="similarity">
    <text evidence="3">Belongs to the PMEI family.</text>
</comment>
<proteinExistence type="inferred from homology"/>
<dbReference type="Gene3D" id="1.20.140.40">
    <property type="entry name" value="Invertase/pectin methylesterase inhibitor family protein"/>
    <property type="match status" value="2"/>
</dbReference>
<dbReference type="Proteomes" id="UP001367508">
    <property type="component" value="Unassembled WGS sequence"/>
</dbReference>
<evidence type="ECO:0000313" key="5">
    <source>
        <dbReference type="Proteomes" id="UP001367508"/>
    </source>
</evidence>
<dbReference type="GO" id="GO:0004857">
    <property type="term" value="F:enzyme inhibitor activity"/>
    <property type="evidence" value="ECO:0007669"/>
    <property type="project" value="InterPro"/>
</dbReference>
<sequence length="254" mass="27594">MYCSRLRFLSVHHKCVSYSSLLMNVDGLKKIHELQRLGQGSKQALSSCADKYTTILTGDIPQATEALQKGNPKFAESGANDAANEATRCDNEFSGKSLLTKENNDVHDVAAVTAAIAGLHTQIVVKVITAKANDGLKKIHQLDLTKLSSCASKYRAILIGDIPEATEALLKGDPKFAENGANDAPNEATDCENEFSGKSLLTKENNAMHDVAAVTAAIVRLLFQLTQTSDFLSNILNRFCNLVLCENAIYFNRM</sequence>
<evidence type="ECO:0000256" key="3">
    <source>
        <dbReference type="ARBA" id="ARBA00038471"/>
    </source>
</evidence>
<evidence type="ECO:0000313" key="4">
    <source>
        <dbReference type="EMBL" id="KAK7363448.1"/>
    </source>
</evidence>
<organism evidence="4 5">
    <name type="scientific">Canavalia gladiata</name>
    <name type="common">Sword bean</name>
    <name type="synonym">Dolichos gladiatus</name>
    <dbReference type="NCBI Taxonomy" id="3824"/>
    <lineage>
        <taxon>Eukaryota</taxon>
        <taxon>Viridiplantae</taxon>
        <taxon>Streptophyta</taxon>
        <taxon>Embryophyta</taxon>
        <taxon>Tracheophyta</taxon>
        <taxon>Spermatophyta</taxon>
        <taxon>Magnoliopsida</taxon>
        <taxon>eudicotyledons</taxon>
        <taxon>Gunneridae</taxon>
        <taxon>Pentapetalae</taxon>
        <taxon>rosids</taxon>
        <taxon>fabids</taxon>
        <taxon>Fabales</taxon>
        <taxon>Fabaceae</taxon>
        <taxon>Papilionoideae</taxon>
        <taxon>50 kb inversion clade</taxon>
        <taxon>NPAAA clade</taxon>
        <taxon>indigoferoid/millettioid clade</taxon>
        <taxon>Phaseoleae</taxon>
        <taxon>Canavalia</taxon>
    </lineage>
</organism>
<dbReference type="PANTHER" id="PTHR36710:SF13">
    <property type="entry name" value="PUTATIVE-RELATED"/>
    <property type="match status" value="1"/>
</dbReference>
<evidence type="ECO:0000256" key="1">
    <source>
        <dbReference type="ARBA" id="ARBA00022729"/>
    </source>
</evidence>
<name>A0AAN9N3U1_CANGL</name>
<dbReference type="NCBIfam" id="TIGR01614">
    <property type="entry name" value="PME_inhib"/>
    <property type="match status" value="2"/>
</dbReference>
<dbReference type="EMBL" id="JAYMYQ010000001">
    <property type="protein sequence ID" value="KAK7363448.1"/>
    <property type="molecule type" value="Genomic_DNA"/>
</dbReference>
<gene>
    <name evidence="4" type="ORF">VNO77_05591</name>
</gene>
<dbReference type="InterPro" id="IPR052421">
    <property type="entry name" value="PCW_Enzyme_Inhibitor"/>
</dbReference>
<evidence type="ECO:0008006" key="6">
    <source>
        <dbReference type="Google" id="ProtNLM"/>
    </source>
</evidence>